<dbReference type="Proteomes" id="UP000008068">
    <property type="component" value="Unassembled WGS sequence"/>
</dbReference>
<dbReference type="InterPro" id="IPR022192">
    <property type="entry name" value="SUV3_C"/>
</dbReference>
<dbReference type="PROSITE" id="PS51192">
    <property type="entry name" value="HELICASE_ATP_BIND_1"/>
    <property type="match status" value="1"/>
</dbReference>
<dbReference type="FunFam" id="3.40.50.300:FF:000269">
    <property type="entry name" value="ATP-dependent RNA helicase SUPV3L1, mitochondrial"/>
    <property type="match status" value="1"/>
</dbReference>
<dbReference type="CDD" id="cd17913">
    <property type="entry name" value="DEXQc_Suv3"/>
    <property type="match status" value="1"/>
</dbReference>
<evidence type="ECO:0000256" key="5">
    <source>
        <dbReference type="ARBA" id="ARBA00008708"/>
    </source>
</evidence>
<dbReference type="SUPFAM" id="SSF52540">
    <property type="entry name" value="P-loop containing nucleoside triphosphate hydrolases"/>
    <property type="match status" value="2"/>
</dbReference>
<comment type="subcellular location">
    <subcellularLocation>
        <location evidence="4">Mitochondrion matrix</location>
    </subcellularLocation>
    <subcellularLocation>
        <location evidence="3">Nucleus</location>
    </subcellularLocation>
</comment>
<dbReference type="CDD" id="cd18805">
    <property type="entry name" value="SF2_C_suv3"/>
    <property type="match status" value="1"/>
</dbReference>
<dbReference type="Pfam" id="PF18147">
    <property type="entry name" value="Suv3_C_1"/>
    <property type="match status" value="1"/>
</dbReference>
<evidence type="ECO:0000259" key="18">
    <source>
        <dbReference type="PROSITE" id="PS51192"/>
    </source>
</evidence>
<dbReference type="HOGENOM" id="CLU_010647_3_2_1"/>
<dbReference type="PANTHER" id="PTHR12131:SF1">
    <property type="entry name" value="ATP-DEPENDENT RNA HELICASE SUPV3L1, MITOCHONDRIAL-RELATED"/>
    <property type="match status" value="1"/>
</dbReference>
<dbReference type="Pfam" id="PF18114">
    <property type="entry name" value="Suv3_N"/>
    <property type="match status" value="1"/>
</dbReference>
<comment type="catalytic activity">
    <reaction evidence="15">
        <text>ATP + H2O = ADP + phosphate + H(+)</text>
        <dbReference type="Rhea" id="RHEA:13065"/>
        <dbReference type="ChEBI" id="CHEBI:15377"/>
        <dbReference type="ChEBI" id="CHEBI:15378"/>
        <dbReference type="ChEBI" id="CHEBI:30616"/>
        <dbReference type="ChEBI" id="CHEBI:43474"/>
        <dbReference type="ChEBI" id="CHEBI:456216"/>
        <dbReference type="EC" id="3.6.4.13"/>
    </reaction>
</comment>
<organism evidence="21">
    <name type="scientific">Caenorhabditis brenneri</name>
    <name type="common">Nematode worm</name>
    <dbReference type="NCBI Taxonomy" id="135651"/>
    <lineage>
        <taxon>Eukaryota</taxon>
        <taxon>Metazoa</taxon>
        <taxon>Ecdysozoa</taxon>
        <taxon>Nematoda</taxon>
        <taxon>Chromadorea</taxon>
        <taxon>Rhabditida</taxon>
        <taxon>Rhabditina</taxon>
        <taxon>Rhabditomorpha</taxon>
        <taxon>Rhabditoidea</taxon>
        <taxon>Rhabditidae</taxon>
        <taxon>Peloderinae</taxon>
        <taxon>Caenorhabditis</taxon>
    </lineage>
</organism>
<dbReference type="InterPro" id="IPR044774">
    <property type="entry name" value="Suv3_DEXQc"/>
</dbReference>
<dbReference type="eggNOG" id="KOG0953">
    <property type="taxonomic scope" value="Eukaryota"/>
</dbReference>
<dbReference type="FunFam" id="1.20.58.1080:FF:000001">
    <property type="entry name" value="ATP-dependent RNA helicase SUPV3L1, mitochondrial"/>
    <property type="match status" value="1"/>
</dbReference>
<comment type="similarity">
    <text evidence="5">Belongs to the helicase family.</text>
</comment>
<evidence type="ECO:0000256" key="3">
    <source>
        <dbReference type="ARBA" id="ARBA00004123"/>
    </source>
</evidence>
<comment type="cofactor">
    <cofactor evidence="1">
        <name>Mn(2+)</name>
        <dbReference type="ChEBI" id="CHEBI:29035"/>
    </cofactor>
</comment>
<keyword evidence="8" id="KW-0378">Hydrolase</keyword>
<reference evidence="21" key="1">
    <citation type="submission" date="2011-07" db="EMBL/GenBank/DDBJ databases">
        <authorList>
            <consortium name="Caenorhabditis brenneri Sequencing and Analysis Consortium"/>
            <person name="Wilson R.K."/>
        </authorList>
    </citation>
    <scope>NUCLEOTIDE SEQUENCE [LARGE SCALE GENOMIC DNA]</scope>
    <source>
        <strain evidence="21">PB2801</strain>
    </source>
</reference>
<dbReference type="InterPro" id="IPR041453">
    <property type="entry name" value="Suv3_N"/>
</dbReference>
<sequence length="742" mass="84180">MRRVPGIFRTFGVFTQKCFSGSSVNPRFQSMNSRRKRNSVRKASAIEDIVEPRKIQHVTQATAGMEEWIGSLDSTSINMSLDEFMRRPMVRQLAKENGINDKLFMRAFKSFREYCTPKDLSSVDAALLILLSDISKGDKDCEMLYPFFLDHSKQVFPHLEAMDDLRIISDLTRPHNWYPEARSITRKIFFHAGPTNSGKTYHALKRFGEAKSAVFCGPLKLLAAEVFNRTNELGIPCDLVTGEERRFAKDNHHPSQHLSSTVEMLSTQMRVEVVVIDEIQMLRDEQRGWAWTRALLGAAADEVSINVVFHNRRFIQLQIHLCGEPAAIDIVKKLLEPIGETVEVRYYERKSPLAIGDKAIESYSNIEPGDCIVCFSKRAVFFNSKKLEENGIKPAVIYGDLPPGTKLAQAAKFNDPDDECNVLVATDAIGMGLNLNIKRVIFNSCTRQTELLPTYAALQIAGRAGRFGTAYANGVATTMRKEDLGTLKAILSEKVDPIMNVGIAPTYDQIETFSFHLPQASFVRLLDLFVSVCSVSDHFFICTVYDMRELAVLIDQVPLPLKVRYTFCTSPLNTDDKRTAAVFVKMARRFSTGQALTYDWLIDMLEWPPKPATNLNELALLEQNYEILDQYMWLSMRFPDMLPDEPRVREASKLLDKMIQVILYSKFFFVVFGFQEGVESFMSLISVAQSESKELRASQSEKVSKSSEKTKKSSILEALLKRADISEEDLEQLRDELNKKKT</sequence>
<gene>
    <name evidence="20" type="ORF">CAEBREN_30421</name>
</gene>
<dbReference type="SMART" id="SM00487">
    <property type="entry name" value="DEXDc"/>
    <property type="match status" value="1"/>
</dbReference>
<dbReference type="SMART" id="SM00490">
    <property type="entry name" value="HELICc"/>
    <property type="match status" value="1"/>
</dbReference>
<evidence type="ECO:0000256" key="11">
    <source>
        <dbReference type="ARBA" id="ARBA00022946"/>
    </source>
</evidence>
<keyword evidence="14" id="KW-0539">Nucleus</keyword>
<dbReference type="GO" id="GO:0005759">
    <property type="term" value="C:mitochondrial matrix"/>
    <property type="evidence" value="ECO:0007669"/>
    <property type="project" value="UniProtKB-SubCell"/>
</dbReference>
<dbReference type="OrthoDB" id="6692397at2759"/>
<dbReference type="GO" id="GO:0005524">
    <property type="term" value="F:ATP binding"/>
    <property type="evidence" value="ECO:0007669"/>
    <property type="project" value="UniProtKB-KW"/>
</dbReference>
<dbReference type="Gene3D" id="1.20.272.40">
    <property type="match status" value="1"/>
</dbReference>
<comment type="cofactor">
    <cofactor evidence="2">
        <name>Mg(2+)</name>
        <dbReference type="ChEBI" id="CHEBI:18420"/>
    </cofactor>
</comment>
<dbReference type="GO" id="GO:0000965">
    <property type="term" value="P:mitochondrial RNA 3'-end processing"/>
    <property type="evidence" value="ECO:0007669"/>
    <property type="project" value="TreeGrafter"/>
</dbReference>
<evidence type="ECO:0000256" key="8">
    <source>
        <dbReference type="ARBA" id="ARBA00022801"/>
    </source>
</evidence>
<evidence type="ECO:0000256" key="1">
    <source>
        <dbReference type="ARBA" id="ARBA00001936"/>
    </source>
</evidence>
<evidence type="ECO:0000256" key="9">
    <source>
        <dbReference type="ARBA" id="ARBA00022806"/>
    </source>
</evidence>
<evidence type="ECO:0000256" key="10">
    <source>
        <dbReference type="ARBA" id="ARBA00022840"/>
    </source>
</evidence>
<keyword evidence="11" id="KW-0809">Transit peptide</keyword>
<dbReference type="InterPro" id="IPR014001">
    <property type="entry name" value="Helicase_ATP-bd"/>
</dbReference>
<dbReference type="GO" id="GO:0003724">
    <property type="term" value="F:RNA helicase activity"/>
    <property type="evidence" value="ECO:0007669"/>
    <property type="project" value="UniProtKB-EC"/>
</dbReference>
<dbReference type="InterPro" id="IPR027417">
    <property type="entry name" value="P-loop_NTPase"/>
</dbReference>
<dbReference type="FunFam" id="3.40.50.300:FF:000446">
    <property type="entry name" value="ATP-dependent RNA helicase SUPV3L1, mitochondrial"/>
    <property type="match status" value="1"/>
</dbReference>
<dbReference type="STRING" id="135651.G0PB53"/>
<keyword evidence="12" id="KW-0175">Coiled coil</keyword>
<dbReference type="Pfam" id="PF22527">
    <property type="entry name" value="DEXQc_Suv3"/>
    <property type="match status" value="1"/>
</dbReference>
<dbReference type="Gene3D" id="1.20.58.1080">
    <property type="match status" value="1"/>
</dbReference>
<feature type="domain" description="Helicase C-terminal" evidence="19">
    <location>
        <begin position="358"/>
        <end position="514"/>
    </location>
</feature>
<dbReference type="Gene3D" id="1.10.1740.140">
    <property type="match status" value="1"/>
</dbReference>
<dbReference type="InterPro" id="IPR001650">
    <property type="entry name" value="Helicase_C-like"/>
</dbReference>
<dbReference type="GO" id="GO:0005634">
    <property type="term" value="C:nucleus"/>
    <property type="evidence" value="ECO:0007669"/>
    <property type="project" value="UniProtKB-SubCell"/>
</dbReference>
<comment type="function">
    <text evidence="16">ATPase and DNA/RNA helicase able to unwind DNA/DNA, DNA/RNA and RNA/RNA duplexes in the 5'-3' direction.</text>
</comment>
<feature type="domain" description="Helicase ATP-binding" evidence="18">
    <location>
        <begin position="180"/>
        <end position="318"/>
    </location>
</feature>
<evidence type="ECO:0000256" key="13">
    <source>
        <dbReference type="ARBA" id="ARBA00023128"/>
    </source>
</evidence>
<accession>G0PB53</accession>
<keyword evidence="13" id="KW-0496">Mitochondrion</keyword>
<keyword evidence="10" id="KW-0067">ATP-binding</keyword>
<keyword evidence="9" id="KW-0347">Helicase</keyword>
<keyword evidence="21" id="KW-1185">Reference proteome</keyword>
<dbReference type="GO" id="GO:0045025">
    <property type="term" value="C:mitochondrial degradosome"/>
    <property type="evidence" value="ECO:0007669"/>
    <property type="project" value="TreeGrafter"/>
</dbReference>
<dbReference type="FunFam" id="1.10.1740.140:FF:000002">
    <property type="entry name" value="ATP-dependent RNA helicase SUV3 homolog, mitochondrial"/>
    <property type="match status" value="1"/>
</dbReference>
<dbReference type="InterPro" id="IPR041082">
    <property type="entry name" value="Suv3_C_1"/>
</dbReference>
<keyword evidence="7" id="KW-0547">Nucleotide-binding</keyword>
<dbReference type="InParanoid" id="G0PB53"/>
<evidence type="ECO:0000313" key="21">
    <source>
        <dbReference type="Proteomes" id="UP000008068"/>
    </source>
</evidence>
<proteinExistence type="inferred from homology"/>
<evidence type="ECO:0000313" key="20">
    <source>
        <dbReference type="EMBL" id="EGT50225.1"/>
    </source>
</evidence>
<dbReference type="InterPro" id="IPR055206">
    <property type="entry name" value="DEXQc_SUV3"/>
</dbReference>
<dbReference type="InterPro" id="IPR050699">
    <property type="entry name" value="RNA-DNA_Helicase"/>
</dbReference>
<dbReference type="Gene3D" id="3.40.50.300">
    <property type="entry name" value="P-loop containing nucleotide triphosphate hydrolases"/>
    <property type="match status" value="2"/>
</dbReference>
<name>G0PB53_CAEBE</name>
<dbReference type="GO" id="GO:0016787">
    <property type="term" value="F:hydrolase activity"/>
    <property type="evidence" value="ECO:0007669"/>
    <property type="project" value="UniProtKB-KW"/>
</dbReference>
<dbReference type="AlphaFoldDB" id="G0PB53"/>
<dbReference type="FunCoup" id="G0PB53">
    <property type="interactions" value="2871"/>
</dbReference>
<evidence type="ECO:0000256" key="17">
    <source>
        <dbReference type="ARBA" id="ARBA00069703"/>
    </source>
</evidence>
<evidence type="ECO:0000256" key="12">
    <source>
        <dbReference type="ARBA" id="ARBA00023054"/>
    </source>
</evidence>
<dbReference type="Pfam" id="PF12513">
    <property type="entry name" value="SUV3_C"/>
    <property type="match status" value="1"/>
</dbReference>
<evidence type="ECO:0000256" key="15">
    <source>
        <dbReference type="ARBA" id="ARBA00047984"/>
    </source>
</evidence>
<evidence type="ECO:0000256" key="4">
    <source>
        <dbReference type="ARBA" id="ARBA00004305"/>
    </source>
</evidence>
<dbReference type="PROSITE" id="PS51194">
    <property type="entry name" value="HELICASE_CTER"/>
    <property type="match status" value="1"/>
</dbReference>
<evidence type="ECO:0000259" key="19">
    <source>
        <dbReference type="PROSITE" id="PS51194"/>
    </source>
</evidence>
<dbReference type="PANTHER" id="PTHR12131">
    <property type="entry name" value="ATP-DEPENDENT RNA AND DNA HELICASE"/>
    <property type="match status" value="1"/>
</dbReference>
<evidence type="ECO:0000256" key="2">
    <source>
        <dbReference type="ARBA" id="ARBA00001946"/>
    </source>
</evidence>
<evidence type="ECO:0000256" key="7">
    <source>
        <dbReference type="ARBA" id="ARBA00022741"/>
    </source>
</evidence>
<dbReference type="EC" id="3.6.4.13" evidence="6"/>
<dbReference type="Pfam" id="PF00271">
    <property type="entry name" value="Helicase_C"/>
    <property type="match status" value="1"/>
</dbReference>
<evidence type="ECO:0000256" key="6">
    <source>
        <dbReference type="ARBA" id="ARBA00012552"/>
    </source>
</evidence>
<protein>
    <recommendedName>
        <fullName evidence="17">ATP-dependent RNA helicase SUV3 homolog, mitochondrial</fullName>
        <ecNumber evidence="6">3.6.4.13</ecNumber>
    </recommendedName>
</protein>
<dbReference type="EMBL" id="GL380200">
    <property type="protein sequence ID" value="EGT50225.1"/>
    <property type="molecule type" value="Genomic_DNA"/>
</dbReference>
<evidence type="ECO:0000256" key="16">
    <source>
        <dbReference type="ARBA" id="ARBA00054311"/>
    </source>
</evidence>
<evidence type="ECO:0000256" key="14">
    <source>
        <dbReference type="ARBA" id="ARBA00023242"/>
    </source>
</evidence>